<keyword evidence="5" id="KW-1185">Reference proteome</keyword>
<proteinExistence type="predicted"/>
<evidence type="ECO:0000313" key="3">
    <source>
        <dbReference type="EMBL" id="OAV85131.1"/>
    </source>
</evidence>
<evidence type="ECO:0000313" key="4">
    <source>
        <dbReference type="EnsemblFungi" id="PTTG_30767-t43_1-p1"/>
    </source>
</evidence>
<protein>
    <submittedName>
        <fullName evidence="4">SWIM-type domain-containing protein</fullName>
    </submittedName>
</protein>
<dbReference type="PROSITE" id="PS50966">
    <property type="entry name" value="ZF_SWIM"/>
    <property type="match status" value="1"/>
</dbReference>
<reference evidence="4 5" key="3">
    <citation type="journal article" date="2017" name="G3 (Bethesda)">
        <title>Comparative analysis highlights variable genome content of wheat rusts and divergence of the mating loci.</title>
        <authorList>
            <person name="Cuomo C.A."/>
            <person name="Bakkeren G."/>
            <person name="Khalil H.B."/>
            <person name="Panwar V."/>
            <person name="Joly D."/>
            <person name="Linning R."/>
            <person name="Sakthikumar S."/>
            <person name="Song X."/>
            <person name="Adiconis X."/>
            <person name="Fan L."/>
            <person name="Goldberg J.M."/>
            <person name="Levin J.Z."/>
            <person name="Young S."/>
            <person name="Zeng Q."/>
            <person name="Anikster Y."/>
            <person name="Bruce M."/>
            <person name="Wang M."/>
            <person name="Yin C."/>
            <person name="McCallum B."/>
            <person name="Szabo L.J."/>
            <person name="Hulbert S."/>
            <person name="Chen X."/>
            <person name="Fellers J.P."/>
        </authorList>
    </citation>
    <scope>NUCLEOTIDE SEQUENCE</scope>
    <source>
        <strain evidence="4">isolate 1-1 / race 1 (BBBD)</strain>
        <strain evidence="5">Isolate 1-1 / race 1 (BBBD)</strain>
    </source>
</reference>
<reference evidence="3" key="2">
    <citation type="submission" date="2016-05" db="EMBL/GenBank/DDBJ databases">
        <title>Comparative analysis highlights variable genome content of wheat rusts and divergence of the mating loci.</title>
        <authorList>
            <person name="Cuomo C.A."/>
            <person name="Bakkeren G."/>
            <person name="Szabo L."/>
            <person name="Khalil H."/>
            <person name="Joly D."/>
            <person name="Goldberg J."/>
            <person name="Young S."/>
            <person name="Zeng Q."/>
            <person name="Fellers J."/>
        </authorList>
    </citation>
    <scope>NUCLEOTIDE SEQUENCE [LARGE SCALE GENOMIC DNA]</scope>
    <source>
        <strain evidence="3">1-1 BBBD Race 1</strain>
    </source>
</reference>
<gene>
    <name evidence="3" type="ORF">PTTG_30767</name>
</gene>
<feature type="domain" description="SWIM-type" evidence="2">
    <location>
        <begin position="58"/>
        <end position="95"/>
    </location>
</feature>
<reference evidence="3" key="1">
    <citation type="submission" date="2009-11" db="EMBL/GenBank/DDBJ databases">
        <authorList>
            <consortium name="The Broad Institute Genome Sequencing Platform"/>
            <person name="Ward D."/>
            <person name="Feldgarden M."/>
            <person name="Earl A."/>
            <person name="Young S.K."/>
            <person name="Zeng Q."/>
            <person name="Koehrsen M."/>
            <person name="Alvarado L."/>
            <person name="Berlin A."/>
            <person name="Bochicchio J."/>
            <person name="Borenstein D."/>
            <person name="Chapman S.B."/>
            <person name="Chen Z."/>
            <person name="Engels R."/>
            <person name="Freedman E."/>
            <person name="Gellesch M."/>
            <person name="Goldberg J."/>
            <person name="Griggs A."/>
            <person name="Gujja S."/>
            <person name="Heilman E."/>
            <person name="Heiman D."/>
            <person name="Hepburn T."/>
            <person name="Howarth C."/>
            <person name="Jen D."/>
            <person name="Larson L."/>
            <person name="Lewis B."/>
            <person name="Mehta T."/>
            <person name="Park D."/>
            <person name="Pearson M."/>
            <person name="Roberts A."/>
            <person name="Saif S."/>
            <person name="Shea T."/>
            <person name="Shenoy N."/>
            <person name="Sisk P."/>
            <person name="Stolte C."/>
            <person name="Sykes S."/>
            <person name="Thomson T."/>
            <person name="Walk T."/>
            <person name="White J."/>
            <person name="Yandava C."/>
            <person name="Izard J."/>
            <person name="Baranova O.V."/>
            <person name="Blanton J.M."/>
            <person name="Tanner A.C."/>
            <person name="Dewhirst F.E."/>
            <person name="Haas B."/>
            <person name="Nusbaum C."/>
            <person name="Birren B."/>
        </authorList>
    </citation>
    <scope>NUCLEOTIDE SEQUENCE [LARGE SCALE GENOMIC DNA]</scope>
    <source>
        <strain evidence="3">1-1 BBBD Race 1</strain>
    </source>
</reference>
<keyword evidence="1" id="KW-0863">Zinc-finger</keyword>
<feature type="non-terminal residue" evidence="3">
    <location>
        <position position="291"/>
    </location>
</feature>
<organism evidence="3">
    <name type="scientific">Puccinia triticina (isolate 1-1 / race 1 (BBBD))</name>
    <name type="common">Brown leaf rust fungus</name>
    <dbReference type="NCBI Taxonomy" id="630390"/>
    <lineage>
        <taxon>Eukaryota</taxon>
        <taxon>Fungi</taxon>
        <taxon>Dikarya</taxon>
        <taxon>Basidiomycota</taxon>
        <taxon>Pucciniomycotina</taxon>
        <taxon>Pucciniomycetes</taxon>
        <taxon>Pucciniales</taxon>
        <taxon>Pucciniaceae</taxon>
        <taxon>Puccinia</taxon>
    </lineage>
</organism>
<dbReference type="EnsemblFungi" id="PTTG_30767-t43_1">
    <property type="protein sequence ID" value="PTTG_30767-t43_1-p1"/>
    <property type="gene ID" value="PTTG_30767"/>
</dbReference>
<dbReference type="GO" id="GO:0008270">
    <property type="term" value="F:zinc ion binding"/>
    <property type="evidence" value="ECO:0007669"/>
    <property type="project" value="UniProtKB-KW"/>
</dbReference>
<reference evidence="4" key="4">
    <citation type="submission" date="2025-05" db="UniProtKB">
        <authorList>
            <consortium name="EnsemblFungi"/>
        </authorList>
    </citation>
    <scope>IDENTIFICATION</scope>
    <source>
        <strain evidence="4">isolate 1-1 / race 1 (BBBD)</strain>
    </source>
</reference>
<evidence type="ECO:0000259" key="2">
    <source>
        <dbReference type="PROSITE" id="PS50966"/>
    </source>
</evidence>
<name>A0A180FXK8_PUCT1</name>
<dbReference type="Proteomes" id="UP000005240">
    <property type="component" value="Unassembled WGS sequence"/>
</dbReference>
<dbReference type="VEuPathDB" id="FungiDB:PTTG_30767"/>
<dbReference type="AlphaFoldDB" id="A0A180FXK8"/>
<evidence type="ECO:0000256" key="1">
    <source>
        <dbReference type="PROSITE-ProRule" id="PRU00325"/>
    </source>
</evidence>
<keyword evidence="1" id="KW-0862">Zinc</keyword>
<evidence type="ECO:0000313" key="5">
    <source>
        <dbReference type="Proteomes" id="UP000005240"/>
    </source>
</evidence>
<keyword evidence="1" id="KW-0479">Metal-binding</keyword>
<dbReference type="Pfam" id="PF04434">
    <property type="entry name" value="SWIM"/>
    <property type="match status" value="1"/>
</dbReference>
<dbReference type="EMBL" id="ADAS02006683">
    <property type="protein sequence ID" value="OAV85131.1"/>
    <property type="molecule type" value="Genomic_DNA"/>
</dbReference>
<accession>A0A180FXK8</accession>
<dbReference type="InterPro" id="IPR007527">
    <property type="entry name" value="Znf_SWIM"/>
</dbReference>
<sequence>MGFRKQRTNKFQCHAKVLGEGYTRLFLAGIGVEFTRFPTYYRISSFTTPTVLRYIVAYQSSAGTKKGRITSCTCPHFSQTGSACKHMFFLAKDQDLLVVEQVAALIQTEYPQDRTGVEIRPTHPILIESDVEVLQGESDVEVLNPTKSRQSRYQTDNSYTMAPDSNTWLPVAYPPVSLGSLNRTISCSEVERIVKLDNYSASSALDRAEVIMKTKLNRCAMLQTASIKDIDGFREACEDVLKLVESKCKGIAASKFPPTMPVADVGLLGRVEMDGLLVRWQDEGFKWLKRT</sequence>